<proteinExistence type="predicted"/>
<name>A0A915L8N5_ROMCU</name>
<organism evidence="1 2">
    <name type="scientific">Romanomermis culicivorax</name>
    <name type="common">Nematode worm</name>
    <dbReference type="NCBI Taxonomy" id="13658"/>
    <lineage>
        <taxon>Eukaryota</taxon>
        <taxon>Metazoa</taxon>
        <taxon>Ecdysozoa</taxon>
        <taxon>Nematoda</taxon>
        <taxon>Enoplea</taxon>
        <taxon>Dorylaimia</taxon>
        <taxon>Mermithida</taxon>
        <taxon>Mermithoidea</taxon>
        <taxon>Mermithidae</taxon>
        <taxon>Romanomermis</taxon>
    </lineage>
</organism>
<evidence type="ECO:0000313" key="2">
    <source>
        <dbReference type="WBParaSite" id="nRc.2.0.1.t47404-RA"/>
    </source>
</evidence>
<dbReference type="Proteomes" id="UP000887565">
    <property type="component" value="Unplaced"/>
</dbReference>
<reference evidence="2" key="1">
    <citation type="submission" date="2022-11" db="UniProtKB">
        <authorList>
            <consortium name="WormBaseParasite"/>
        </authorList>
    </citation>
    <scope>IDENTIFICATION</scope>
</reference>
<sequence>SACIPSFDEEPLITFCHINCKKVEDSRILNFVLTQIEELKEWIKSSYNFKNLSSKSGLVHLRTWDRSTEIYFENFLTNKAHEPDKANN</sequence>
<dbReference type="WBParaSite" id="nRc.2.0.1.t47404-RA">
    <property type="protein sequence ID" value="nRc.2.0.1.t47404-RA"/>
    <property type="gene ID" value="nRc.2.0.1.g47404"/>
</dbReference>
<protein>
    <submittedName>
        <fullName evidence="2">Reverse transcriptase</fullName>
    </submittedName>
</protein>
<dbReference type="AlphaFoldDB" id="A0A915L8N5"/>
<accession>A0A915L8N5</accession>
<keyword evidence="1" id="KW-1185">Reference proteome</keyword>
<evidence type="ECO:0000313" key="1">
    <source>
        <dbReference type="Proteomes" id="UP000887565"/>
    </source>
</evidence>